<keyword evidence="3 9" id="KW-0349">Heme</keyword>
<keyword evidence="7" id="KW-0514">Muscle protein</keyword>
<dbReference type="PROSITE" id="PS01033">
    <property type="entry name" value="GLOBIN"/>
    <property type="match status" value="1"/>
</dbReference>
<gene>
    <name evidence="13" type="primary">LOC101848420</name>
</gene>
<keyword evidence="2 9" id="KW-0813">Transport</keyword>
<evidence type="ECO:0000259" key="11">
    <source>
        <dbReference type="PROSITE" id="PS01033"/>
    </source>
</evidence>
<keyword evidence="4 9" id="KW-0561">Oxygen transport</keyword>
<evidence type="ECO:0000256" key="7">
    <source>
        <dbReference type="ARBA" id="ARBA00023179"/>
    </source>
</evidence>
<dbReference type="Proteomes" id="UP000694888">
    <property type="component" value="Unplaced"/>
</dbReference>
<dbReference type="InterPro" id="IPR002336">
    <property type="entry name" value="Erythrocruorin"/>
</dbReference>
<dbReference type="PANTHER" id="PTHR47217:SF1">
    <property type="entry name" value="GLOBIN-LIKE PROTEIN"/>
    <property type="match status" value="1"/>
</dbReference>
<organism evidence="12 13">
    <name type="scientific">Aplysia californica</name>
    <name type="common">California sea hare</name>
    <dbReference type="NCBI Taxonomy" id="6500"/>
    <lineage>
        <taxon>Eukaryota</taxon>
        <taxon>Metazoa</taxon>
        <taxon>Spiralia</taxon>
        <taxon>Lophotrochozoa</taxon>
        <taxon>Mollusca</taxon>
        <taxon>Gastropoda</taxon>
        <taxon>Heterobranchia</taxon>
        <taxon>Euthyneura</taxon>
        <taxon>Tectipleura</taxon>
        <taxon>Aplysiida</taxon>
        <taxon>Aplysioidea</taxon>
        <taxon>Aplysiidae</taxon>
        <taxon>Aplysia</taxon>
    </lineage>
</organism>
<evidence type="ECO:0000256" key="2">
    <source>
        <dbReference type="ARBA" id="ARBA00022448"/>
    </source>
</evidence>
<feature type="domain" description="Globin" evidence="11">
    <location>
        <begin position="37"/>
        <end position="186"/>
    </location>
</feature>
<dbReference type="InterPro" id="IPR012292">
    <property type="entry name" value="Globin/Proto"/>
</dbReference>
<dbReference type="PRINTS" id="PR00611">
    <property type="entry name" value="ERYTHCRUORIN"/>
</dbReference>
<proteinExistence type="inferred from homology"/>
<evidence type="ECO:0000256" key="5">
    <source>
        <dbReference type="ARBA" id="ARBA00022723"/>
    </source>
</evidence>
<evidence type="ECO:0000256" key="8">
    <source>
        <dbReference type="ARBA" id="ARBA00030087"/>
    </source>
</evidence>
<evidence type="ECO:0000256" key="3">
    <source>
        <dbReference type="ARBA" id="ARBA00022617"/>
    </source>
</evidence>
<dbReference type="Gene3D" id="1.10.490.10">
    <property type="entry name" value="Globins"/>
    <property type="match status" value="1"/>
</dbReference>
<dbReference type="Pfam" id="PF00042">
    <property type="entry name" value="Globin"/>
    <property type="match status" value="1"/>
</dbReference>
<dbReference type="GeneID" id="101848420"/>
<dbReference type="SUPFAM" id="SSF46458">
    <property type="entry name" value="Globin-like"/>
    <property type="match status" value="1"/>
</dbReference>
<comment type="similarity">
    <text evidence="9">Belongs to the globin family.</text>
</comment>
<dbReference type="InterPro" id="IPR000971">
    <property type="entry name" value="Globin"/>
</dbReference>
<evidence type="ECO:0000256" key="10">
    <source>
        <dbReference type="SAM" id="MobiDB-lite"/>
    </source>
</evidence>
<feature type="compositionally biased region" description="Basic and acidic residues" evidence="10">
    <location>
        <begin position="196"/>
        <end position="209"/>
    </location>
</feature>
<name>A0ABM0ZV96_APLCA</name>
<dbReference type="RefSeq" id="XP_012935182.1">
    <property type="nucleotide sequence ID" value="XM_013079728.2"/>
</dbReference>
<reference evidence="13" key="1">
    <citation type="submission" date="2025-08" db="UniProtKB">
        <authorList>
            <consortium name="RefSeq"/>
        </authorList>
    </citation>
    <scope>IDENTIFICATION</scope>
</reference>
<evidence type="ECO:0000256" key="4">
    <source>
        <dbReference type="ARBA" id="ARBA00022621"/>
    </source>
</evidence>
<feature type="compositionally biased region" description="Acidic residues" evidence="10">
    <location>
        <begin position="210"/>
        <end position="221"/>
    </location>
</feature>
<dbReference type="InterPro" id="IPR009050">
    <property type="entry name" value="Globin-like_sf"/>
</dbReference>
<keyword evidence="5" id="KW-0479">Metal-binding</keyword>
<evidence type="ECO:0000313" key="12">
    <source>
        <dbReference type="Proteomes" id="UP000694888"/>
    </source>
</evidence>
<evidence type="ECO:0000256" key="6">
    <source>
        <dbReference type="ARBA" id="ARBA00023004"/>
    </source>
</evidence>
<keyword evidence="12" id="KW-1185">Reference proteome</keyword>
<dbReference type="PANTHER" id="PTHR47217">
    <property type="entry name" value="GLOBIN-LIKE PROTEIN"/>
    <property type="match status" value="1"/>
</dbReference>
<feature type="region of interest" description="Disordered" evidence="10">
    <location>
        <begin position="188"/>
        <end position="242"/>
    </location>
</feature>
<dbReference type="CDD" id="cd01040">
    <property type="entry name" value="Mb-like"/>
    <property type="match status" value="1"/>
</dbReference>
<keyword evidence="6" id="KW-0408">Iron</keyword>
<evidence type="ECO:0000313" key="13">
    <source>
        <dbReference type="RefSeq" id="XP_012935182.1"/>
    </source>
</evidence>
<dbReference type="InterPro" id="IPR044399">
    <property type="entry name" value="Mb-like_M"/>
</dbReference>
<evidence type="ECO:0000256" key="1">
    <source>
        <dbReference type="ARBA" id="ARBA00013895"/>
    </source>
</evidence>
<evidence type="ECO:0000256" key="9">
    <source>
        <dbReference type="RuleBase" id="RU000356"/>
    </source>
</evidence>
<protein>
    <recommendedName>
        <fullName evidence="1">Globin</fullName>
    </recommendedName>
    <alternativeName>
        <fullName evidence="8">Myoglobin</fullName>
    </alternativeName>
</protein>
<sequence length="242" mass="28095">MSCFLCCIDKGDKSPQKTEVVMTFNEPVEPLDASNSNLTTQDRNLIKDTGEIMFNKMHVENKGVAFLIAFFKAYPHNQRFFKAFRNIPPDDLKSLPHMGNHGRRVMEQIALLVQHIDDEVFFKDQITSLQERHTPRRVRGRQFKDMLTMFVEFIRQQLGSKFTSQHEIAWRKFIGHFLAVVEEVNSQNRLPPGQSHDLENSDLTKRAESDPNEDDEDDDEGDGLKQKSEVMGQTKQNRENRL</sequence>
<accession>A0ABM0ZV96</accession>